<gene>
    <name evidence="1" type="ORF">TNCT_421621</name>
</gene>
<name>A0A8X6JB68_TRICU</name>
<keyword evidence="2" id="KW-1185">Reference proteome</keyword>
<dbReference type="Proteomes" id="UP000887116">
    <property type="component" value="Unassembled WGS sequence"/>
</dbReference>
<accession>A0A8X6JB68</accession>
<organism evidence="1 2">
    <name type="scientific">Trichonephila clavata</name>
    <name type="common">Joro spider</name>
    <name type="synonym">Nephila clavata</name>
    <dbReference type="NCBI Taxonomy" id="2740835"/>
    <lineage>
        <taxon>Eukaryota</taxon>
        <taxon>Metazoa</taxon>
        <taxon>Ecdysozoa</taxon>
        <taxon>Arthropoda</taxon>
        <taxon>Chelicerata</taxon>
        <taxon>Arachnida</taxon>
        <taxon>Araneae</taxon>
        <taxon>Araneomorphae</taxon>
        <taxon>Entelegynae</taxon>
        <taxon>Araneoidea</taxon>
        <taxon>Nephilidae</taxon>
        <taxon>Trichonephila</taxon>
    </lineage>
</organism>
<dbReference type="AlphaFoldDB" id="A0A8X6JB68"/>
<dbReference type="EMBL" id="BMAO01028958">
    <property type="protein sequence ID" value="GFR28455.1"/>
    <property type="molecule type" value="Genomic_DNA"/>
</dbReference>
<evidence type="ECO:0000313" key="2">
    <source>
        <dbReference type="Proteomes" id="UP000887116"/>
    </source>
</evidence>
<comment type="caution">
    <text evidence="1">The sequence shown here is derived from an EMBL/GenBank/DDBJ whole genome shotgun (WGS) entry which is preliminary data.</text>
</comment>
<sequence length="95" mass="10541">MRAHLRSQHTSLAFPAMLGDDVIAQQIGALGGNGRVTVMIKMTMRVSPMVKMRGSRVAQMLSCWRISSQAVSRTQALMESEVSLNISRQEDHDLQ</sequence>
<protein>
    <submittedName>
        <fullName evidence="1">Uncharacterized protein</fullName>
    </submittedName>
</protein>
<proteinExistence type="predicted"/>
<dbReference type="OrthoDB" id="10403614at2759"/>
<reference evidence="1" key="1">
    <citation type="submission" date="2020-07" db="EMBL/GenBank/DDBJ databases">
        <title>Multicomponent nature underlies the extraordinary mechanical properties of spider dragline silk.</title>
        <authorList>
            <person name="Kono N."/>
            <person name="Nakamura H."/>
            <person name="Mori M."/>
            <person name="Yoshida Y."/>
            <person name="Ohtoshi R."/>
            <person name="Malay A.D."/>
            <person name="Moran D.A.P."/>
            <person name="Tomita M."/>
            <person name="Numata K."/>
            <person name="Arakawa K."/>
        </authorList>
    </citation>
    <scope>NUCLEOTIDE SEQUENCE</scope>
</reference>
<evidence type="ECO:0000313" key="1">
    <source>
        <dbReference type="EMBL" id="GFR28455.1"/>
    </source>
</evidence>